<protein>
    <submittedName>
        <fullName evidence="1">Uncharacterized protein</fullName>
    </submittedName>
</protein>
<sequence length="117" mass="13098">MNIAPDDPNVDFSILADQWSKVVAESNGGPLPPNELAYTQHEIMSNLIETMAEYIESFSSNKGYNINMIQAEAMAWIGLDDSIAWTVMDQNLKETYENIIDYEIANFDILAIGSECN</sequence>
<comment type="caution">
    <text evidence="1">The sequence shown here is derived from an EMBL/GenBank/DDBJ whole genome shotgun (WGS) entry which is preliminary data.</text>
</comment>
<proteinExistence type="predicted"/>
<reference evidence="1 2" key="1">
    <citation type="submission" date="2023-03" db="EMBL/GenBank/DDBJ databases">
        <title>Muricauda XX sp. nov. and Muricauda XXX sp. nov., two novel species isolated from Okinawa Trough.</title>
        <authorList>
            <person name="Cao W."/>
            <person name="Deng X."/>
        </authorList>
    </citation>
    <scope>NUCLEOTIDE SEQUENCE [LARGE SCALE GENOMIC DNA]</scope>
    <source>
        <strain evidence="1 2">334s03</strain>
    </source>
</reference>
<evidence type="ECO:0000313" key="1">
    <source>
        <dbReference type="EMBL" id="MDF0714738.1"/>
    </source>
</evidence>
<dbReference type="Proteomes" id="UP001221366">
    <property type="component" value="Unassembled WGS sequence"/>
</dbReference>
<accession>A0ABT5XU75</accession>
<name>A0ABT5XU75_9FLAO</name>
<dbReference type="RefSeq" id="WP_275614023.1">
    <property type="nucleotide sequence ID" value="NZ_JARFVB010000001.1"/>
</dbReference>
<dbReference type="EMBL" id="JARFVB010000001">
    <property type="protein sequence ID" value="MDF0714738.1"/>
    <property type="molecule type" value="Genomic_DNA"/>
</dbReference>
<gene>
    <name evidence="1" type="ORF">PY092_01140</name>
</gene>
<organism evidence="1 2">
    <name type="scientific">Flagellimonas yonaguniensis</name>
    <dbReference type="NCBI Taxonomy" id="3031325"/>
    <lineage>
        <taxon>Bacteria</taxon>
        <taxon>Pseudomonadati</taxon>
        <taxon>Bacteroidota</taxon>
        <taxon>Flavobacteriia</taxon>
        <taxon>Flavobacteriales</taxon>
        <taxon>Flavobacteriaceae</taxon>
        <taxon>Flagellimonas</taxon>
    </lineage>
</organism>
<evidence type="ECO:0000313" key="2">
    <source>
        <dbReference type="Proteomes" id="UP001221366"/>
    </source>
</evidence>
<keyword evidence="2" id="KW-1185">Reference proteome</keyword>